<accession>A0A562JWB6</accession>
<reference evidence="1 2" key="1">
    <citation type="journal article" date="2015" name="Stand. Genomic Sci.">
        <title>Genomic Encyclopedia of Bacterial and Archaeal Type Strains, Phase III: the genomes of soil and plant-associated and newly described type strains.</title>
        <authorList>
            <person name="Whitman W.B."/>
            <person name="Woyke T."/>
            <person name="Klenk H.P."/>
            <person name="Zhou Y."/>
            <person name="Lilburn T.G."/>
            <person name="Beck B.J."/>
            <person name="De Vos P."/>
            <person name="Vandamme P."/>
            <person name="Eisen J.A."/>
            <person name="Garrity G."/>
            <person name="Hugenholtz P."/>
            <person name="Kyrpides N.C."/>
        </authorList>
    </citation>
    <scope>NUCLEOTIDE SEQUENCE [LARGE SCALE GENOMIC DNA]</scope>
    <source>
        <strain evidence="1 2">CGMCC 1.10115</strain>
    </source>
</reference>
<evidence type="ECO:0008006" key="3">
    <source>
        <dbReference type="Google" id="ProtNLM"/>
    </source>
</evidence>
<organism evidence="1 2">
    <name type="scientific">Cytobacillus oceanisediminis</name>
    <dbReference type="NCBI Taxonomy" id="665099"/>
    <lineage>
        <taxon>Bacteria</taxon>
        <taxon>Bacillati</taxon>
        <taxon>Bacillota</taxon>
        <taxon>Bacilli</taxon>
        <taxon>Bacillales</taxon>
        <taxon>Bacillaceae</taxon>
        <taxon>Cytobacillus</taxon>
    </lineage>
</organism>
<name>A0A562JWB6_9BACI</name>
<dbReference type="AlphaFoldDB" id="A0A562JWB6"/>
<protein>
    <recommendedName>
        <fullName evidence="3">HNH endonuclease</fullName>
    </recommendedName>
</protein>
<dbReference type="EMBL" id="VLKI01000005">
    <property type="protein sequence ID" value="TWH87490.1"/>
    <property type="molecule type" value="Genomic_DNA"/>
</dbReference>
<proteinExistence type="predicted"/>
<gene>
    <name evidence="1" type="ORF">IQ19_02445</name>
</gene>
<evidence type="ECO:0000313" key="2">
    <source>
        <dbReference type="Proteomes" id="UP000318667"/>
    </source>
</evidence>
<evidence type="ECO:0000313" key="1">
    <source>
        <dbReference type="EMBL" id="TWH87490.1"/>
    </source>
</evidence>
<sequence length="262" mass="30911">MFQINTEVSGITKKCTEASCRRKNVELPLENFYKHKGSKYGRRAICKECYHIRYGEKIKKGSRNRKYFLQLSPNPFEKEHKEKALKDYKNQCVLLGSTENIEIDHFVPLSWSKIAIKYCIGGNLYKNMLPLSRYLNQSKSSRNPFYWIKFASNKYKINMEKWEEAVEYIAEKHEMATIDFKLAVNNCYVEVKIKRKIKYLNSKLIGLRNINHLNLRSFLEQGINLKVAIDVYGSKNAKEFFSKGETEKYIRNLKNLMSKELN</sequence>
<dbReference type="Proteomes" id="UP000318667">
    <property type="component" value="Unassembled WGS sequence"/>
</dbReference>
<keyword evidence="2" id="KW-1185">Reference proteome</keyword>
<dbReference type="Gene3D" id="1.10.30.50">
    <property type="match status" value="1"/>
</dbReference>
<comment type="caution">
    <text evidence="1">The sequence shown here is derived from an EMBL/GenBank/DDBJ whole genome shotgun (WGS) entry which is preliminary data.</text>
</comment>